<dbReference type="Proteomes" id="UP001202328">
    <property type="component" value="Unassembled WGS sequence"/>
</dbReference>
<name>A0AAD4SDF8_9MAGN</name>
<proteinExistence type="predicted"/>
<dbReference type="EMBL" id="JAJJMB010011506">
    <property type="protein sequence ID" value="KAI3901786.1"/>
    <property type="molecule type" value="Genomic_DNA"/>
</dbReference>
<protein>
    <submittedName>
        <fullName evidence="1">Uncharacterized protein</fullName>
    </submittedName>
</protein>
<dbReference type="AlphaFoldDB" id="A0AAD4SDF8"/>
<organism evidence="1 2">
    <name type="scientific">Papaver atlanticum</name>
    <dbReference type="NCBI Taxonomy" id="357466"/>
    <lineage>
        <taxon>Eukaryota</taxon>
        <taxon>Viridiplantae</taxon>
        <taxon>Streptophyta</taxon>
        <taxon>Embryophyta</taxon>
        <taxon>Tracheophyta</taxon>
        <taxon>Spermatophyta</taxon>
        <taxon>Magnoliopsida</taxon>
        <taxon>Ranunculales</taxon>
        <taxon>Papaveraceae</taxon>
        <taxon>Papaveroideae</taxon>
        <taxon>Papaver</taxon>
    </lineage>
</organism>
<evidence type="ECO:0000313" key="1">
    <source>
        <dbReference type="EMBL" id="KAI3901786.1"/>
    </source>
</evidence>
<accession>A0AAD4SDF8</accession>
<sequence length="166" mass="18823">MFGMISERIDQLMIEKNKSSDPIAKGCNDYDMITRKESPSLPLDPKFDSSSDLKNEFGMISESINQLMEKDASNEDDVIMMKELPSLPLDPKFDYPSSSTTDFHNYNSALENEFNCDINQWLNLLGLTNTTTYDGIAFEPFPDLIDFEFQGLNSYAGSFTDMINCC</sequence>
<reference evidence="1" key="1">
    <citation type="submission" date="2022-04" db="EMBL/GenBank/DDBJ databases">
        <title>A functionally conserved STORR gene fusion in Papaver species that diverged 16.8 million years ago.</title>
        <authorList>
            <person name="Catania T."/>
        </authorList>
    </citation>
    <scope>NUCLEOTIDE SEQUENCE</scope>
    <source>
        <strain evidence="1">S-188037</strain>
    </source>
</reference>
<keyword evidence="2" id="KW-1185">Reference proteome</keyword>
<comment type="caution">
    <text evidence="1">The sequence shown here is derived from an EMBL/GenBank/DDBJ whole genome shotgun (WGS) entry which is preliminary data.</text>
</comment>
<evidence type="ECO:0000313" key="2">
    <source>
        <dbReference type="Proteomes" id="UP001202328"/>
    </source>
</evidence>
<gene>
    <name evidence="1" type="ORF">MKW98_013901</name>
</gene>